<accession>A0A2L2TRQ6</accession>
<reference evidence="3" key="1">
    <citation type="submission" date="2014-10" db="EMBL/GenBank/DDBJ databases">
        <authorList>
            <person name="King R."/>
        </authorList>
    </citation>
    <scope>NUCLEOTIDE SEQUENCE [LARGE SCALE GENOMIC DNA]</scope>
    <source>
        <strain evidence="3">A3/5</strain>
    </source>
</reference>
<dbReference type="AlphaFoldDB" id="A0A2L2TRQ6"/>
<dbReference type="Pfam" id="PF11951">
    <property type="entry name" value="Fungal_trans_2"/>
    <property type="match status" value="1"/>
</dbReference>
<dbReference type="Proteomes" id="UP000245910">
    <property type="component" value="Chromosome I"/>
</dbReference>
<evidence type="ECO:0000256" key="1">
    <source>
        <dbReference type="ARBA" id="ARBA00023242"/>
    </source>
</evidence>
<evidence type="ECO:0000313" key="2">
    <source>
        <dbReference type="EMBL" id="CEI63650.1"/>
    </source>
</evidence>
<evidence type="ECO:0008006" key="4">
    <source>
        <dbReference type="Google" id="ProtNLM"/>
    </source>
</evidence>
<dbReference type="PANTHER" id="PTHR38111">
    <property type="entry name" value="ZN(2)-C6 FUNGAL-TYPE DOMAIN-CONTAINING PROTEIN-RELATED"/>
    <property type="match status" value="1"/>
</dbReference>
<keyword evidence="3" id="KW-1185">Reference proteome</keyword>
<dbReference type="PANTHER" id="PTHR38111:SF2">
    <property type="entry name" value="FINGER DOMAIN PROTEIN, PUTATIVE (AFU_ORTHOLOGUE AFUA_1G01560)-RELATED"/>
    <property type="match status" value="1"/>
</dbReference>
<dbReference type="InterPro" id="IPR053178">
    <property type="entry name" value="Osmoadaptation_assoc"/>
</dbReference>
<dbReference type="InterPro" id="IPR021858">
    <property type="entry name" value="Fun_TF"/>
</dbReference>
<organism evidence="2 3">
    <name type="scientific">Fusarium venenatum</name>
    <dbReference type="NCBI Taxonomy" id="56646"/>
    <lineage>
        <taxon>Eukaryota</taxon>
        <taxon>Fungi</taxon>
        <taxon>Dikarya</taxon>
        <taxon>Ascomycota</taxon>
        <taxon>Pezizomycotina</taxon>
        <taxon>Sordariomycetes</taxon>
        <taxon>Hypocreomycetidae</taxon>
        <taxon>Hypocreales</taxon>
        <taxon>Nectriaceae</taxon>
        <taxon>Fusarium</taxon>
    </lineage>
</organism>
<keyword evidence="1" id="KW-0539">Nucleus</keyword>
<protein>
    <recommendedName>
        <fullName evidence="4">Zn(2)-C6 fungal-type domain-containing protein</fullName>
    </recommendedName>
</protein>
<sequence length="428" mass="48563">MCKETHQSGFPCEYCIRTNKTCLPQAVTANKVKFVRCKTFQSSSQVAKPPMHITARPDITYLDYFDLFMQRCQFTKGSTNLASDLLPLLQSCAPLREVTIAIGALEASRRATVHIGSDRPAPINVAFGSYGRSIQKLQDRLQSSDALRCQGVLWCTLLLGLFELMTQVSGDPWANHMLYGTSKILQSSGITKPSGKLGAQFFGAFNWLEANRAILYGEDTMLSEEEWQTCYQTLPSASDSQADTIFEIFIEISSFSKKRFFDHIESMPEHLRSCHPHISSLADEGRMYQQRLHEWHDRTLAIEDCVEFHDKLALTVYHALQLFICMNYTFYKFWDEHKIPRLDANETDVHVSAIIAHVGDILDHSNISSLLLLFPLRMAGANTSNASEKGQIMKLLRRISQNGFVVSNRIVVDLEEVWTYRDLLTVNV</sequence>
<proteinExistence type="predicted"/>
<name>A0A2L2TRQ6_9HYPO</name>
<dbReference type="EMBL" id="LN649229">
    <property type="protein sequence ID" value="CEI63650.1"/>
    <property type="molecule type" value="Genomic_DNA"/>
</dbReference>
<dbReference type="STRING" id="56646.A0A2L2TRQ6"/>
<evidence type="ECO:0000313" key="3">
    <source>
        <dbReference type="Proteomes" id="UP000245910"/>
    </source>
</evidence>